<evidence type="ECO:0000259" key="2">
    <source>
        <dbReference type="Pfam" id="PF14016"/>
    </source>
</evidence>
<organism evidence="3 4">
    <name type="scientific">Lentzea flaviverrucosa</name>
    <dbReference type="NCBI Taxonomy" id="200379"/>
    <lineage>
        <taxon>Bacteria</taxon>
        <taxon>Bacillati</taxon>
        <taxon>Actinomycetota</taxon>
        <taxon>Actinomycetes</taxon>
        <taxon>Pseudonocardiales</taxon>
        <taxon>Pseudonocardiaceae</taxon>
        <taxon>Lentzea</taxon>
    </lineage>
</organism>
<dbReference type="OrthoDB" id="3827416at2"/>
<dbReference type="InterPro" id="IPR025326">
    <property type="entry name" value="DUF4232"/>
</dbReference>
<evidence type="ECO:0000256" key="1">
    <source>
        <dbReference type="SAM" id="SignalP"/>
    </source>
</evidence>
<keyword evidence="1" id="KW-0732">Signal</keyword>
<name>A0A1H9UW83_9PSEU</name>
<feature type="chain" id="PRO_5011452159" description="DUF4232 domain-containing protein" evidence="1">
    <location>
        <begin position="27"/>
        <end position="176"/>
    </location>
</feature>
<feature type="domain" description="DUF4232" evidence="2">
    <location>
        <begin position="34"/>
        <end position="173"/>
    </location>
</feature>
<protein>
    <recommendedName>
        <fullName evidence="2">DUF4232 domain-containing protein</fullName>
    </recommendedName>
</protein>
<dbReference type="RefSeq" id="WP_090067659.1">
    <property type="nucleotide sequence ID" value="NZ_FOFT01000009.1"/>
</dbReference>
<dbReference type="AlphaFoldDB" id="A0A1H9UW83"/>
<dbReference type="Proteomes" id="UP000199028">
    <property type="component" value="Unassembled WGS sequence"/>
</dbReference>
<sequence>MGSGGRILVLFTVLAGLVAGTTASQAAEDPSCETGVRFTANGTGAAMGLRVMSVEVTNCGSGPVELNGYPQVKVLDAELGQLDVAILEGSGGIAAIEGFDDAPRPITVPPGESARSAFLWRNTHASVDPPLVGKHVDIAAAPDDGWQPLVPASQQGSIHIDLGSTGRIGVQAWHRP</sequence>
<feature type="signal peptide" evidence="1">
    <location>
        <begin position="1"/>
        <end position="26"/>
    </location>
</feature>
<evidence type="ECO:0000313" key="4">
    <source>
        <dbReference type="Proteomes" id="UP000199028"/>
    </source>
</evidence>
<proteinExistence type="predicted"/>
<dbReference type="Pfam" id="PF14016">
    <property type="entry name" value="DUF4232"/>
    <property type="match status" value="1"/>
</dbReference>
<dbReference type="EMBL" id="FOFT01000009">
    <property type="protein sequence ID" value="SES13686.1"/>
    <property type="molecule type" value="Genomic_DNA"/>
</dbReference>
<accession>A0A1H9UW83</accession>
<reference evidence="4" key="1">
    <citation type="submission" date="2016-10" db="EMBL/GenBank/DDBJ databases">
        <authorList>
            <person name="Varghese N."/>
            <person name="Submissions S."/>
        </authorList>
    </citation>
    <scope>NUCLEOTIDE SEQUENCE [LARGE SCALE GENOMIC DNA]</scope>
    <source>
        <strain evidence="4">CGMCC 4.578</strain>
    </source>
</reference>
<keyword evidence="4" id="KW-1185">Reference proteome</keyword>
<gene>
    <name evidence="3" type="ORF">SAMN05216195_109164</name>
</gene>
<evidence type="ECO:0000313" key="3">
    <source>
        <dbReference type="EMBL" id="SES13686.1"/>
    </source>
</evidence>